<feature type="non-terminal residue" evidence="2">
    <location>
        <position position="1"/>
    </location>
</feature>
<accession>A0A1Y1XSA4</accession>
<dbReference type="PANTHER" id="PTHR31735">
    <property type="entry name" value="VACUOLAR MEMBRANE PROTEIN YPL162C"/>
    <property type="match status" value="1"/>
</dbReference>
<proteinExistence type="predicted"/>
<reference evidence="2 3" key="1">
    <citation type="submission" date="2016-07" db="EMBL/GenBank/DDBJ databases">
        <title>Pervasive Adenine N6-methylation of Active Genes in Fungi.</title>
        <authorList>
            <consortium name="DOE Joint Genome Institute"/>
            <person name="Mondo S.J."/>
            <person name="Dannebaum R.O."/>
            <person name="Kuo R.C."/>
            <person name="Labutti K."/>
            <person name="Haridas S."/>
            <person name="Kuo A."/>
            <person name="Salamov A."/>
            <person name="Ahrendt S.R."/>
            <person name="Lipzen A."/>
            <person name="Sullivan W."/>
            <person name="Andreopoulos W.B."/>
            <person name="Clum A."/>
            <person name="Lindquist E."/>
            <person name="Daum C."/>
            <person name="Ramamoorthy G.K."/>
            <person name="Gryganskyi A."/>
            <person name="Culley D."/>
            <person name="Magnuson J.K."/>
            <person name="James T.Y."/>
            <person name="O'Malley M.A."/>
            <person name="Stajich J.E."/>
            <person name="Spatafora J.W."/>
            <person name="Visel A."/>
            <person name="Grigoriev I.V."/>
        </authorList>
    </citation>
    <scope>NUCLEOTIDE SEQUENCE [LARGE SCALE GENOMIC DNA]</scope>
    <source>
        <strain evidence="2 3">CBS 931.73</strain>
    </source>
</reference>
<comment type="caution">
    <text evidence="2">The sequence shown here is derived from an EMBL/GenBank/DDBJ whole genome shotgun (WGS) entry which is preliminary data.</text>
</comment>
<keyword evidence="1" id="KW-1133">Transmembrane helix</keyword>
<evidence type="ECO:0000313" key="3">
    <source>
        <dbReference type="Proteomes" id="UP000193498"/>
    </source>
</evidence>
<keyword evidence="1" id="KW-0472">Membrane</keyword>
<feature type="transmembrane region" description="Helical" evidence="1">
    <location>
        <begin position="174"/>
        <end position="195"/>
    </location>
</feature>
<dbReference type="GO" id="GO:0016020">
    <property type="term" value="C:membrane"/>
    <property type="evidence" value="ECO:0007669"/>
    <property type="project" value="TreeGrafter"/>
</dbReference>
<dbReference type="STRING" id="1314790.A0A1Y1XSA4"/>
<keyword evidence="3" id="KW-1185">Reference proteome</keyword>
<dbReference type="Proteomes" id="UP000193498">
    <property type="component" value="Unassembled WGS sequence"/>
</dbReference>
<name>A0A1Y1XSA4_9FUNG</name>
<feature type="transmembrane region" description="Helical" evidence="1">
    <location>
        <begin position="46"/>
        <end position="65"/>
    </location>
</feature>
<sequence length="200" mass="22525">CELLDGFAILVQSLMALMAVSSLLVKRQRECPRRPGRVWLFDVSKQSGGAAMVHVLNLLVSSFAGSRSGSREDNPCVWYLLNLLLDTTVGVLILYFVLKGVHRILDHFQVKEMDCGNYGSPPECRIWLKQSLVFLLALSATKLTIFLGTTAFPCLVILGQWILDPIIQLGDPRLQVMVVMFILPMFLNMLQFWLVDSLIR</sequence>
<feature type="transmembrane region" description="Helical" evidence="1">
    <location>
        <begin position="6"/>
        <end position="25"/>
    </location>
</feature>
<dbReference type="PANTHER" id="PTHR31735:SF1">
    <property type="entry name" value="VACUOLAR MEMBRANE PROTEIN YPL162C"/>
    <property type="match status" value="1"/>
</dbReference>
<feature type="transmembrane region" description="Helical" evidence="1">
    <location>
        <begin position="77"/>
        <end position="98"/>
    </location>
</feature>
<feature type="transmembrane region" description="Helical" evidence="1">
    <location>
        <begin position="132"/>
        <end position="162"/>
    </location>
</feature>
<feature type="non-terminal residue" evidence="2">
    <location>
        <position position="200"/>
    </location>
</feature>
<keyword evidence="1" id="KW-0812">Transmembrane</keyword>
<dbReference type="InParanoid" id="A0A1Y1XSA4"/>
<protein>
    <submittedName>
        <fullName evidence="2">Uncharacterized protein</fullName>
    </submittedName>
</protein>
<dbReference type="OrthoDB" id="431202at2759"/>
<gene>
    <name evidence="2" type="ORF">K493DRAFT_195261</name>
</gene>
<dbReference type="EMBL" id="MCFE01000515">
    <property type="protein sequence ID" value="ORX88620.1"/>
    <property type="molecule type" value="Genomic_DNA"/>
</dbReference>
<dbReference type="AlphaFoldDB" id="A0A1Y1XSA4"/>
<organism evidence="2 3">
    <name type="scientific">Basidiobolus meristosporus CBS 931.73</name>
    <dbReference type="NCBI Taxonomy" id="1314790"/>
    <lineage>
        <taxon>Eukaryota</taxon>
        <taxon>Fungi</taxon>
        <taxon>Fungi incertae sedis</taxon>
        <taxon>Zoopagomycota</taxon>
        <taxon>Entomophthoromycotina</taxon>
        <taxon>Basidiobolomycetes</taxon>
        <taxon>Basidiobolales</taxon>
        <taxon>Basidiobolaceae</taxon>
        <taxon>Basidiobolus</taxon>
    </lineage>
</organism>
<evidence type="ECO:0000313" key="2">
    <source>
        <dbReference type="EMBL" id="ORX88620.1"/>
    </source>
</evidence>
<evidence type="ECO:0000256" key="1">
    <source>
        <dbReference type="SAM" id="Phobius"/>
    </source>
</evidence>
<dbReference type="InterPro" id="IPR022127">
    <property type="entry name" value="STIMATE/YPL162C"/>
</dbReference>
<dbReference type="Pfam" id="PF12400">
    <property type="entry name" value="STIMATE"/>
    <property type="match status" value="1"/>
</dbReference>